<name>A0A9D1KN59_9ACTN</name>
<reference evidence="1" key="1">
    <citation type="submission" date="2020-10" db="EMBL/GenBank/DDBJ databases">
        <authorList>
            <person name="Gilroy R."/>
        </authorList>
    </citation>
    <scope>NUCLEOTIDE SEQUENCE</scope>
    <source>
        <strain evidence="1">ChiGjej1B1-24693</strain>
    </source>
</reference>
<proteinExistence type="predicted"/>
<accession>A0A9D1KN59</accession>
<evidence type="ECO:0000313" key="1">
    <source>
        <dbReference type="EMBL" id="HIT75452.1"/>
    </source>
</evidence>
<gene>
    <name evidence="1" type="ORF">IAA98_07700</name>
</gene>
<dbReference type="AlphaFoldDB" id="A0A9D1KN59"/>
<protein>
    <submittedName>
        <fullName evidence="1">Uncharacterized protein</fullName>
    </submittedName>
</protein>
<organism evidence="1 2">
    <name type="scientific">Candidatus Avipropionibacterium avicola</name>
    <dbReference type="NCBI Taxonomy" id="2840701"/>
    <lineage>
        <taxon>Bacteria</taxon>
        <taxon>Bacillati</taxon>
        <taxon>Actinomycetota</taxon>
        <taxon>Actinomycetes</taxon>
        <taxon>Propionibacteriales</taxon>
        <taxon>Propionibacteriaceae</taxon>
        <taxon>Propionibacteriaceae incertae sedis</taxon>
        <taxon>Candidatus Avipropionibacterium</taxon>
    </lineage>
</organism>
<dbReference type="EMBL" id="DVLP01000231">
    <property type="protein sequence ID" value="HIT75452.1"/>
    <property type="molecule type" value="Genomic_DNA"/>
</dbReference>
<comment type="caution">
    <text evidence="1">The sequence shown here is derived from an EMBL/GenBank/DDBJ whole genome shotgun (WGS) entry which is preliminary data.</text>
</comment>
<evidence type="ECO:0000313" key="2">
    <source>
        <dbReference type="Proteomes" id="UP000886842"/>
    </source>
</evidence>
<reference evidence="1" key="2">
    <citation type="journal article" date="2021" name="PeerJ">
        <title>Extensive microbial diversity within the chicken gut microbiome revealed by metagenomics and culture.</title>
        <authorList>
            <person name="Gilroy R."/>
            <person name="Ravi A."/>
            <person name="Getino M."/>
            <person name="Pursley I."/>
            <person name="Horton D.L."/>
            <person name="Alikhan N.F."/>
            <person name="Baker D."/>
            <person name="Gharbi K."/>
            <person name="Hall N."/>
            <person name="Watson M."/>
            <person name="Adriaenssens E.M."/>
            <person name="Foster-Nyarko E."/>
            <person name="Jarju S."/>
            <person name="Secka A."/>
            <person name="Antonio M."/>
            <person name="Oren A."/>
            <person name="Chaudhuri R.R."/>
            <person name="La Ragione R."/>
            <person name="Hildebrand F."/>
            <person name="Pallen M.J."/>
        </authorList>
    </citation>
    <scope>NUCLEOTIDE SEQUENCE</scope>
    <source>
        <strain evidence="1">ChiGjej1B1-24693</strain>
    </source>
</reference>
<dbReference type="Proteomes" id="UP000886842">
    <property type="component" value="Unassembled WGS sequence"/>
</dbReference>
<sequence length="434" mass="46737">MSPDPTASYAVGTFCVDATPPIGSPVAYAPARSITDPLSARGIVILGADAPIVLCVLDWLGLGRSARDTWRAALAEAAATTIDRVAVQTVHQHDAPRWDRDAEELLGAHGLGGQWFDTDFATTVVQRCAEAVRAAVDEAQPCTHVGFATARVDRIASNRRVLGPDGRVLHQRMSSCTDPEAVAAPEGEIDPELTMISLWHDDRPIAVLTSYACHPQSHYGQGDVTAEWVGIARQQREDELGIPHIHLTGAAGDVAAGKYNDGTPPRRAELAGRLADAMTRAWHGTTRDPLTEVGWRSVPTTLPLARWLDRDVLRENLVNPDAHRTARIRAATKLCLLASSDPQAHTAPVDITALGLNAVRLLLLPGEPFVAYQLHARASRTEPVMVAGYGDYSFGYIGTRIAYQQGGYETTEPASNVSPEVEDVLIAAIDRALR</sequence>